<reference evidence="2" key="1">
    <citation type="submission" date="2019-12" db="EMBL/GenBank/DDBJ databases">
        <title>Genome sequencing and annotation of Brassica cretica.</title>
        <authorList>
            <person name="Studholme D.J."/>
            <person name="Sarris P."/>
        </authorList>
    </citation>
    <scope>NUCLEOTIDE SEQUENCE</scope>
    <source>
        <strain evidence="2">PFS-109/04</strain>
        <tissue evidence="2">Leaf</tissue>
    </source>
</reference>
<sequence length="183" mass="20057">MESKRTHNGGVGVGVLQGCEPEILVVGAHGVPRLMTTRYVRVLLNSIGDNSSCESAVKWNTKRTNNLIMKSKRTHNGGVGVGALQGCEPGILIEFVSCLTSKRAQRKDVVTCNTGLGVNRSWSPPNLLVDVLMPYGLCELLFWCFLLSDKKSQRERNKSNSFRRLSVSSRHKADGPGNMDLLS</sequence>
<dbReference type="EMBL" id="QGKX02000095">
    <property type="protein sequence ID" value="KAF3573939.1"/>
    <property type="molecule type" value="Genomic_DNA"/>
</dbReference>
<comment type="caution">
    <text evidence="2">The sequence shown here is derived from an EMBL/GenBank/DDBJ whole genome shotgun (WGS) entry which is preliminary data.</text>
</comment>
<accession>A0A8S9RM81</accession>
<gene>
    <name evidence="2" type="ORF">F2Q69_00061074</name>
</gene>
<protein>
    <submittedName>
        <fullName evidence="2">Uncharacterized protein</fullName>
    </submittedName>
</protein>
<proteinExistence type="predicted"/>
<name>A0A8S9RM81_BRACR</name>
<feature type="region of interest" description="Disordered" evidence="1">
    <location>
        <begin position="158"/>
        <end position="183"/>
    </location>
</feature>
<feature type="compositionally biased region" description="Polar residues" evidence="1">
    <location>
        <begin position="159"/>
        <end position="168"/>
    </location>
</feature>
<evidence type="ECO:0000256" key="1">
    <source>
        <dbReference type="SAM" id="MobiDB-lite"/>
    </source>
</evidence>
<dbReference type="PROSITE" id="PS51257">
    <property type="entry name" value="PROKAR_LIPOPROTEIN"/>
    <property type="match status" value="1"/>
</dbReference>
<organism evidence="2 3">
    <name type="scientific">Brassica cretica</name>
    <name type="common">Mustard</name>
    <dbReference type="NCBI Taxonomy" id="69181"/>
    <lineage>
        <taxon>Eukaryota</taxon>
        <taxon>Viridiplantae</taxon>
        <taxon>Streptophyta</taxon>
        <taxon>Embryophyta</taxon>
        <taxon>Tracheophyta</taxon>
        <taxon>Spermatophyta</taxon>
        <taxon>Magnoliopsida</taxon>
        <taxon>eudicotyledons</taxon>
        <taxon>Gunneridae</taxon>
        <taxon>Pentapetalae</taxon>
        <taxon>rosids</taxon>
        <taxon>malvids</taxon>
        <taxon>Brassicales</taxon>
        <taxon>Brassicaceae</taxon>
        <taxon>Brassiceae</taxon>
        <taxon>Brassica</taxon>
    </lineage>
</organism>
<dbReference type="AlphaFoldDB" id="A0A8S9RM81"/>
<evidence type="ECO:0000313" key="2">
    <source>
        <dbReference type="EMBL" id="KAF3573939.1"/>
    </source>
</evidence>
<evidence type="ECO:0000313" key="3">
    <source>
        <dbReference type="Proteomes" id="UP000712600"/>
    </source>
</evidence>
<dbReference type="Proteomes" id="UP000712600">
    <property type="component" value="Unassembled WGS sequence"/>
</dbReference>